<dbReference type="EMBL" id="FXLY01000009">
    <property type="protein sequence ID" value="SMN21846.1"/>
    <property type="molecule type" value="Genomic_DNA"/>
</dbReference>
<dbReference type="STRING" id="1789683.A0A1X7R9D8"/>
<dbReference type="AlphaFoldDB" id="A0A1X7R9D8"/>
<sequence length="229" mass="26281">MEPINNFNKKNKRSLSQTSQYYTNSKLSCEEIINKMENEQDAIVVRLLREINYLKNENNKLRNKLNQNKFRRYSTGTRNIDNDQVIIDDDDDDEIEHNSNTNNNELLSNLPLTPRRSFNNNSSYSTPISSRRPSNVNSNTIFPIHTPSTTSTSSSNINSISGNFLRPKNFTFSHISTNSSSSGAVGMENLSINQNKNNRKRRTSSTVSLENNPHFKNHEKKVNEILPLR</sequence>
<feature type="region of interest" description="Disordered" evidence="1">
    <location>
        <begin position="178"/>
        <end position="229"/>
    </location>
</feature>
<gene>
    <name evidence="2" type="ORF">KASA_0J01738G</name>
</gene>
<accession>A0A1X7R9D8</accession>
<feature type="compositionally biased region" description="Polar residues" evidence="1">
    <location>
        <begin position="116"/>
        <end position="138"/>
    </location>
</feature>
<feature type="region of interest" description="Disordered" evidence="1">
    <location>
        <begin position="91"/>
        <end position="138"/>
    </location>
</feature>
<evidence type="ECO:0000256" key="1">
    <source>
        <dbReference type="SAM" id="MobiDB-lite"/>
    </source>
</evidence>
<evidence type="ECO:0000313" key="3">
    <source>
        <dbReference type="Proteomes" id="UP000196158"/>
    </source>
</evidence>
<dbReference type="Proteomes" id="UP000196158">
    <property type="component" value="Unassembled WGS sequence"/>
</dbReference>
<name>A0A1X7R9D8_9SACH</name>
<protein>
    <submittedName>
        <fullName evidence="2">Similar to Saccharomyces cerevisiae YGR161C RTS3 Putative component of the protein phosphatase type 2A complex</fullName>
    </submittedName>
</protein>
<evidence type="ECO:0000313" key="2">
    <source>
        <dbReference type="EMBL" id="SMN21846.1"/>
    </source>
</evidence>
<proteinExistence type="predicted"/>
<feature type="compositionally biased region" description="Low complexity" evidence="1">
    <location>
        <begin position="98"/>
        <end position="114"/>
    </location>
</feature>
<keyword evidence="3" id="KW-1185">Reference proteome</keyword>
<organism evidence="2 3">
    <name type="scientific">Maudiozyma saulgeensis</name>
    <dbReference type="NCBI Taxonomy" id="1789683"/>
    <lineage>
        <taxon>Eukaryota</taxon>
        <taxon>Fungi</taxon>
        <taxon>Dikarya</taxon>
        <taxon>Ascomycota</taxon>
        <taxon>Saccharomycotina</taxon>
        <taxon>Saccharomycetes</taxon>
        <taxon>Saccharomycetales</taxon>
        <taxon>Saccharomycetaceae</taxon>
        <taxon>Maudiozyma</taxon>
    </lineage>
</organism>
<reference evidence="2 3" key="1">
    <citation type="submission" date="2017-04" db="EMBL/GenBank/DDBJ databases">
        <authorList>
            <person name="Afonso C.L."/>
            <person name="Miller P.J."/>
            <person name="Scott M.A."/>
            <person name="Spackman E."/>
            <person name="Goraichik I."/>
            <person name="Dimitrov K.M."/>
            <person name="Suarez D.L."/>
            <person name="Swayne D.E."/>
        </authorList>
    </citation>
    <scope>NUCLEOTIDE SEQUENCE [LARGE SCALE GENOMIC DNA]</scope>
</reference>
<dbReference type="OrthoDB" id="4026704at2759"/>